<dbReference type="HAMAP" id="MF_00795">
    <property type="entry name" value="CutC"/>
    <property type="match status" value="1"/>
</dbReference>
<comment type="caution">
    <text evidence="3">The sequence shown here is derived from an EMBL/GenBank/DDBJ whole genome shotgun (WGS) entry which is preliminary data.</text>
</comment>
<dbReference type="PANTHER" id="PTHR12598:SF0">
    <property type="entry name" value="COPPER HOMEOSTASIS PROTEIN CUTC HOMOLOG"/>
    <property type="match status" value="1"/>
</dbReference>
<name>A0A329ECM1_VIBDI</name>
<proteinExistence type="inferred from homology"/>
<dbReference type="PANTHER" id="PTHR12598">
    <property type="entry name" value="COPPER HOMEOSTASIS PROTEIN CUTC"/>
    <property type="match status" value="1"/>
</dbReference>
<dbReference type="Gene3D" id="3.20.20.380">
    <property type="entry name" value="Copper homeostasis (CutC) domain"/>
    <property type="match status" value="1"/>
</dbReference>
<comment type="similarity">
    <text evidence="1 2">Belongs to the CutC family.</text>
</comment>
<protein>
    <recommendedName>
        <fullName evidence="2">PF03932 family protein CutC</fullName>
    </recommendedName>
</protein>
<dbReference type="AlphaFoldDB" id="A0A329ECM1"/>
<evidence type="ECO:0000313" key="3">
    <source>
        <dbReference type="EMBL" id="RAS66289.1"/>
    </source>
</evidence>
<dbReference type="GO" id="GO:0005737">
    <property type="term" value="C:cytoplasm"/>
    <property type="evidence" value="ECO:0007669"/>
    <property type="project" value="UniProtKB-SubCell"/>
</dbReference>
<dbReference type="SUPFAM" id="SSF110395">
    <property type="entry name" value="CutC-like"/>
    <property type="match status" value="1"/>
</dbReference>
<accession>A0A329ECM1</accession>
<dbReference type="InterPro" id="IPR036822">
    <property type="entry name" value="CutC-like_dom_sf"/>
</dbReference>
<dbReference type="Pfam" id="PF03932">
    <property type="entry name" value="CutC"/>
    <property type="match status" value="1"/>
</dbReference>
<comment type="caution">
    <text evidence="2">Once thought to be involved in copper homeostasis, experiments in E.coli have shown this is not the case.</text>
</comment>
<dbReference type="FunFam" id="3.20.20.380:FF:000001">
    <property type="entry name" value="Copper homeostasis protein CutC"/>
    <property type="match status" value="1"/>
</dbReference>
<dbReference type="InterPro" id="IPR005627">
    <property type="entry name" value="CutC-like"/>
</dbReference>
<dbReference type="GO" id="GO:0005507">
    <property type="term" value="F:copper ion binding"/>
    <property type="evidence" value="ECO:0007669"/>
    <property type="project" value="TreeGrafter"/>
</dbReference>
<organism evidence="3 4">
    <name type="scientific">Vibrio diazotrophicus</name>
    <dbReference type="NCBI Taxonomy" id="685"/>
    <lineage>
        <taxon>Bacteria</taxon>
        <taxon>Pseudomonadati</taxon>
        <taxon>Pseudomonadota</taxon>
        <taxon>Gammaproteobacteria</taxon>
        <taxon>Vibrionales</taxon>
        <taxon>Vibrionaceae</taxon>
        <taxon>Vibrio</taxon>
    </lineage>
</organism>
<reference evidence="3 4" key="1">
    <citation type="submission" date="2018-06" db="EMBL/GenBank/DDBJ databases">
        <title>Freshwater and sediment microbial communities from various areas in North America, analyzing microbe dynamics in response to fracking.</title>
        <authorList>
            <person name="Lamendella R."/>
        </authorList>
    </citation>
    <scope>NUCLEOTIDE SEQUENCE [LARGE SCALE GENOMIC DNA]</scope>
    <source>
        <strain evidence="3 4">99A</strain>
    </source>
</reference>
<keyword evidence="2" id="KW-0963">Cytoplasm</keyword>
<comment type="subcellular location">
    <subcellularLocation>
        <location evidence="2">Cytoplasm</location>
    </subcellularLocation>
</comment>
<gene>
    <name evidence="2" type="primary">cutC</name>
    <name evidence="3" type="ORF">DET48_10669</name>
</gene>
<evidence type="ECO:0000256" key="2">
    <source>
        <dbReference type="HAMAP-Rule" id="MF_00795"/>
    </source>
</evidence>
<sequence length="247" mass="26721">MNGITVEVCVDNLQSLETAIDAGADRIELCSSLLLGGITPTYGLTTISVNAQIPIYAMVRPRSGDFLFSNNEIAMMCDEIQFFRDVGVEGVVIGALTQNAEINVQAVRKWVNSAGNMGITFHRAFDLVEDPITSMETLIDLGCQRILTSGGCATAFDGIPRIKELVSKANNRISIMPGCGVNNTNVKHIIESTGATEIHLSGKKSVPSLMKRSKHSATMGSNSENDNFLEVTDFHIIKDVVTQLNEN</sequence>
<evidence type="ECO:0000313" key="4">
    <source>
        <dbReference type="Proteomes" id="UP000248729"/>
    </source>
</evidence>
<dbReference type="RefSeq" id="WP_245879025.1">
    <property type="nucleotide sequence ID" value="NZ_POSL01000001.1"/>
</dbReference>
<dbReference type="EMBL" id="QLTR01000006">
    <property type="protein sequence ID" value="RAS66289.1"/>
    <property type="molecule type" value="Genomic_DNA"/>
</dbReference>
<dbReference type="Proteomes" id="UP000248729">
    <property type="component" value="Unassembled WGS sequence"/>
</dbReference>
<evidence type="ECO:0000256" key="1">
    <source>
        <dbReference type="ARBA" id="ARBA00007768"/>
    </source>
</evidence>